<dbReference type="SUPFAM" id="SSF56349">
    <property type="entry name" value="DNA breaking-rejoining enzymes"/>
    <property type="match status" value="1"/>
</dbReference>
<keyword evidence="7" id="KW-1185">Reference proteome</keyword>
<dbReference type="PANTHER" id="PTHR30349:SF64">
    <property type="entry name" value="PROPHAGE INTEGRASE INTD-RELATED"/>
    <property type="match status" value="1"/>
</dbReference>
<dbReference type="RefSeq" id="WP_284298335.1">
    <property type="nucleotide sequence ID" value="NZ_BSSV01000004.1"/>
</dbReference>
<dbReference type="Pfam" id="PF00589">
    <property type="entry name" value="Phage_integrase"/>
    <property type="match status" value="1"/>
</dbReference>
<sequence>MNIKNDITNWNIINDELVIMKQNSSYWYAQIKTPPELGFKNNRKRIPTGIKIGTVENYYEAVAFGLNLIAENKVKIKEGIPLYELKPTVKSVALKVIKEIQDMKIKRQTHKDYIRILEKEIIPQLGHLYFKDLQIRELKEFYHNKKAKSPTRITLTNTTFDKLFFYAVENKIINQRDTPEFKRIKVEKEIPEEKIIFRENDFEIIENDYKNFIENGTNKTSRENRELLYLYMEFLKNTGVRSGEETKIKWKDIYSSERDGKERIVISLKKGKMGQRKKSRDIAIDKKTFSVLVELLRRKMKDDNPLKDKSSEMKFSSKYLFIFIKLAKIENEYIFQRSDKKIPNFGDSFNQLKEHLNNRLSDEKITLYSYRHYYITDKLLNNVDIYKLAKYVGNSVEIIQRSYSKVTSQLASEHVVKELDIEHFN</sequence>
<dbReference type="CDD" id="cd00397">
    <property type="entry name" value="DNA_BRE_C"/>
    <property type="match status" value="1"/>
</dbReference>
<keyword evidence="4" id="KW-0233">DNA recombination</keyword>
<dbReference type="InterPro" id="IPR010998">
    <property type="entry name" value="Integrase_recombinase_N"/>
</dbReference>
<evidence type="ECO:0000259" key="5">
    <source>
        <dbReference type="PROSITE" id="PS51898"/>
    </source>
</evidence>
<protein>
    <recommendedName>
        <fullName evidence="5">Tyr recombinase domain-containing protein</fullName>
    </recommendedName>
</protein>
<dbReference type="PROSITE" id="PS51898">
    <property type="entry name" value="TYR_RECOMBINASE"/>
    <property type="match status" value="1"/>
</dbReference>
<evidence type="ECO:0000313" key="6">
    <source>
        <dbReference type="EMBL" id="GLX85843.1"/>
    </source>
</evidence>
<comment type="caution">
    <text evidence="6">The sequence shown here is derived from an EMBL/GenBank/DDBJ whole genome shotgun (WGS) entry which is preliminary data.</text>
</comment>
<evidence type="ECO:0000256" key="2">
    <source>
        <dbReference type="ARBA" id="ARBA00022908"/>
    </source>
</evidence>
<evidence type="ECO:0000256" key="4">
    <source>
        <dbReference type="ARBA" id="ARBA00023172"/>
    </source>
</evidence>
<dbReference type="Gene3D" id="1.10.150.130">
    <property type="match status" value="1"/>
</dbReference>
<evidence type="ECO:0000256" key="1">
    <source>
        <dbReference type="ARBA" id="ARBA00008857"/>
    </source>
</evidence>
<dbReference type="InterPro" id="IPR011010">
    <property type="entry name" value="DNA_brk_join_enz"/>
</dbReference>
<dbReference type="InterPro" id="IPR002104">
    <property type="entry name" value="Integrase_catalytic"/>
</dbReference>
<accession>A0ABQ6HCM5</accession>
<comment type="similarity">
    <text evidence="1">Belongs to the 'phage' integrase family.</text>
</comment>
<dbReference type="PANTHER" id="PTHR30349">
    <property type="entry name" value="PHAGE INTEGRASE-RELATED"/>
    <property type="match status" value="1"/>
</dbReference>
<keyword evidence="2" id="KW-0229">DNA integration</keyword>
<dbReference type="Gene3D" id="1.10.443.10">
    <property type="entry name" value="Intergrase catalytic core"/>
    <property type="match status" value="1"/>
</dbReference>
<name>A0ABQ6HCM5_9GAMM</name>
<feature type="domain" description="Tyr recombinase" evidence="5">
    <location>
        <begin position="198"/>
        <end position="420"/>
    </location>
</feature>
<dbReference type="InterPro" id="IPR050090">
    <property type="entry name" value="Tyrosine_recombinase_XerCD"/>
</dbReference>
<reference evidence="6 7" key="1">
    <citation type="submission" date="2023-03" db="EMBL/GenBank/DDBJ databases">
        <title>Thalassotalea loyana LMG 22536T draft genome sequence.</title>
        <authorList>
            <person name="Sawabe T."/>
        </authorList>
    </citation>
    <scope>NUCLEOTIDE SEQUENCE [LARGE SCALE GENOMIC DNA]</scope>
    <source>
        <strain evidence="6 7">LMG 22536</strain>
    </source>
</reference>
<keyword evidence="3" id="KW-0238">DNA-binding</keyword>
<gene>
    <name evidence="6" type="ORF">tloyanaT_20950</name>
</gene>
<dbReference type="InterPro" id="IPR013762">
    <property type="entry name" value="Integrase-like_cat_sf"/>
</dbReference>
<organism evidence="6 7">
    <name type="scientific">Thalassotalea loyana</name>
    <dbReference type="NCBI Taxonomy" id="280483"/>
    <lineage>
        <taxon>Bacteria</taxon>
        <taxon>Pseudomonadati</taxon>
        <taxon>Pseudomonadota</taxon>
        <taxon>Gammaproteobacteria</taxon>
        <taxon>Alteromonadales</taxon>
        <taxon>Colwelliaceae</taxon>
        <taxon>Thalassotalea</taxon>
    </lineage>
</organism>
<proteinExistence type="inferred from homology"/>
<evidence type="ECO:0000313" key="7">
    <source>
        <dbReference type="Proteomes" id="UP001157134"/>
    </source>
</evidence>
<dbReference type="Proteomes" id="UP001157134">
    <property type="component" value="Unassembled WGS sequence"/>
</dbReference>
<dbReference type="EMBL" id="BSSV01000004">
    <property type="protein sequence ID" value="GLX85843.1"/>
    <property type="molecule type" value="Genomic_DNA"/>
</dbReference>
<evidence type="ECO:0000256" key="3">
    <source>
        <dbReference type="ARBA" id="ARBA00023125"/>
    </source>
</evidence>